<proteinExistence type="predicted"/>
<protein>
    <submittedName>
        <fullName evidence="1">Uncharacterized protein AlNc14C14G1608</fullName>
    </submittedName>
</protein>
<dbReference type="GO" id="GO:0002161">
    <property type="term" value="F:aminoacyl-tRNA deacylase activity"/>
    <property type="evidence" value="ECO:0007669"/>
    <property type="project" value="InterPro"/>
</dbReference>
<dbReference type="SUPFAM" id="SSF55826">
    <property type="entry name" value="YbaK/ProRS associated domain"/>
    <property type="match status" value="1"/>
</dbReference>
<sequence>MALADVDQTKCTEERLGRIENVLSELEAVWRVKQHLLRCMVSSAFLKVAPKNEYYVWSLQQRAAFLNCNVEHLCKSIVVENTAYAKKSINHAYGGRYLCVILQYQAKLDTEQLSRFVCALVAHETNSVVSRKRFSFQHAPKDVCVELTGFEHNGVSIFGAKQFIPVVASEELLKTTSGYIWLGGGATNFKLRVATSQLIRALDAKVASSITTLRIN</sequence>
<dbReference type="PANTHER" id="PTHR30411:SF4">
    <property type="entry name" value="YBAK_AMINOACYL-TRNA SYNTHETASE-ASSOCIATED DOMAIN-CONTAINING PROTEIN"/>
    <property type="match status" value="1"/>
</dbReference>
<dbReference type="AlphaFoldDB" id="F0W3U3"/>
<name>F0W3U3_9STRA</name>
<accession>F0W3U3</accession>
<reference evidence="1" key="1">
    <citation type="journal article" date="2011" name="PLoS Biol.">
        <title>Gene gain and loss during evolution of obligate parasitism in the white rust pathogen of Arabidopsis thaliana.</title>
        <authorList>
            <person name="Kemen E."/>
            <person name="Gardiner A."/>
            <person name="Schultz-Larsen T."/>
            <person name="Kemen A.C."/>
            <person name="Balmuth A.L."/>
            <person name="Robert-Seilaniantz A."/>
            <person name="Bailey K."/>
            <person name="Holub E."/>
            <person name="Studholme D.J."/>
            <person name="Maclean D."/>
            <person name="Jones J.D."/>
        </authorList>
    </citation>
    <scope>NUCLEOTIDE SEQUENCE</scope>
</reference>
<dbReference type="Gene3D" id="3.90.960.10">
    <property type="entry name" value="YbaK/aminoacyl-tRNA synthetase-associated domain"/>
    <property type="match status" value="1"/>
</dbReference>
<dbReference type="PANTHER" id="PTHR30411">
    <property type="entry name" value="CYTOPLASMIC PROTEIN"/>
    <property type="match status" value="1"/>
</dbReference>
<dbReference type="HOGENOM" id="CLU_081957_1_1_1"/>
<organism evidence="1">
    <name type="scientific">Albugo laibachii Nc14</name>
    <dbReference type="NCBI Taxonomy" id="890382"/>
    <lineage>
        <taxon>Eukaryota</taxon>
        <taxon>Sar</taxon>
        <taxon>Stramenopiles</taxon>
        <taxon>Oomycota</taxon>
        <taxon>Peronosporomycetes</taxon>
        <taxon>Albuginales</taxon>
        <taxon>Albuginaceae</taxon>
        <taxon>Albugo</taxon>
    </lineage>
</organism>
<dbReference type="CDD" id="cd04332">
    <property type="entry name" value="YbaK_like"/>
    <property type="match status" value="1"/>
</dbReference>
<evidence type="ECO:0000313" key="1">
    <source>
        <dbReference type="EMBL" id="CCA15691.1"/>
    </source>
</evidence>
<reference evidence="1" key="2">
    <citation type="submission" date="2011-02" db="EMBL/GenBank/DDBJ databases">
        <authorList>
            <person name="MacLean D."/>
        </authorList>
    </citation>
    <scope>NUCLEOTIDE SEQUENCE</scope>
</reference>
<dbReference type="InterPro" id="IPR036754">
    <property type="entry name" value="YbaK/aa-tRNA-synt-asso_dom_sf"/>
</dbReference>
<gene>
    <name evidence="1" type="primary">AlNc14C14G1608</name>
    <name evidence="1" type="ORF">ALNC14_018340</name>
</gene>
<dbReference type="EMBL" id="FR824059">
    <property type="protein sequence ID" value="CCA15691.1"/>
    <property type="molecule type" value="Genomic_DNA"/>
</dbReference>